<reference evidence="2" key="1">
    <citation type="submission" date="2006-12" db="EMBL/GenBank/DDBJ databases">
        <title>Complete sequence of chromosome 1 of Verminephrobacter eiseniae EF01-2.</title>
        <authorList>
            <person name="Copeland A."/>
            <person name="Lucas S."/>
            <person name="Lapidus A."/>
            <person name="Barry K."/>
            <person name="Detter J.C."/>
            <person name="Glavina del Rio T."/>
            <person name="Dalin E."/>
            <person name="Tice H."/>
            <person name="Pitluck S."/>
            <person name="Chertkov O."/>
            <person name="Brettin T."/>
            <person name="Bruce D."/>
            <person name="Han C."/>
            <person name="Tapia R."/>
            <person name="Gilna P."/>
            <person name="Schmutz J."/>
            <person name="Larimer F."/>
            <person name="Land M."/>
            <person name="Hauser L."/>
            <person name="Kyrpides N."/>
            <person name="Kim E."/>
            <person name="Stahl D."/>
            <person name="Richardson P."/>
        </authorList>
    </citation>
    <scope>NUCLEOTIDE SEQUENCE [LARGE SCALE GENOMIC DNA]</scope>
    <source>
        <strain evidence="2">EF01-2</strain>
    </source>
</reference>
<dbReference type="KEGG" id="vei:Veis_1208"/>
<dbReference type="Proteomes" id="UP000000374">
    <property type="component" value="Chromosome"/>
</dbReference>
<gene>
    <name evidence="1" type="ordered locus">Veis_1208</name>
</gene>
<dbReference type="HOGENOM" id="CLU_1980668_0_0_4"/>
<dbReference type="EMBL" id="CP000542">
    <property type="protein sequence ID" value="ABM56979.1"/>
    <property type="molecule type" value="Genomic_DNA"/>
</dbReference>
<accession>A1WH72</accession>
<protein>
    <submittedName>
        <fullName evidence="1">Uncharacterized protein</fullName>
    </submittedName>
</protein>
<evidence type="ECO:0000313" key="1">
    <source>
        <dbReference type="EMBL" id="ABM56979.1"/>
    </source>
</evidence>
<name>A1WH72_VEREI</name>
<evidence type="ECO:0000313" key="2">
    <source>
        <dbReference type="Proteomes" id="UP000000374"/>
    </source>
</evidence>
<keyword evidence="2" id="KW-1185">Reference proteome</keyword>
<sequence>MSAPWIDRKQPEVFCATLGMRTACSVMLVGQGHSRIVHEVPDSTKRVSPSLLWQTAQCSGGAWVMTTPGLTTWRQDTALVALAPADRSSLALQNDLGLLGPSLEGSLLEFWLFRWHLACNSLIGIC</sequence>
<organism evidence="1 2">
    <name type="scientific">Verminephrobacter eiseniae (strain EF01-2)</name>
    <dbReference type="NCBI Taxonomy" id="391735"/>
    <lineage>
        <taxon>Bacteria</taxon>
        <taxon>Pseudomonadati</taxon>
        <taxon>Pseudomonadota</taxon>
        <taxon>Betaproteobacteria</taxon>
        <taxon>Burkholderiales</taxon>
        <taxon>Comamonadaceae</taxon>
        <taxon>Verminephrobacter</taxon>
    </lineage>
</organism>
<dbReference type="AlphaFoldDB" id="A1WH72"/>
<proteinExistence type="predicted"/>